<keyword evidence="1" id="KW-0833">Ubl conjugation pathway</keyword>
<evidence type="ECO:0000256" key="2">
    <source>
        <dbReference type="ARBA" id="ARBA00022927"/>
    </source>
</evidence>
<dbReference type="AlphaFoldDB" id="A0A0D2H643"/>
<dbReference type="GO" id="GO:0015031">
    <property type="term" value="P:protein transport"/>
    <property type="evidence" value="ECO:0007669"/>
    <property type="project" value="UniProtKB-KW"/>
</dbReference>
<dbReference type="STRING" id="1442368.A0A0D2H643"/>
<dbReference type="InterPro" id="IPR007135">
    <property type="entry name" value="Atg3/Atg10"/>
</dbReference>
<evidence type="ECO:0000313" key="4">
    <source>
        <dbReference type="EMBL" id="KIW80089.1"/>
    </source>
</evidence>
<dbReference type="GO" id="GO:0019787">
    <property type="term" value="F:ubiquitin-like protein transferase activity"/>
    <property type="evidence" value="ECO:0007669"/>
    <property type="project" value="InterPro"/>
</dbReference>
<reference evidence="4 5" key="1">
    <citation type="submission" date="2015-01" db="EMBL/GenBank/DDBJ databases">
        <title>The Genome Sequence of Fonsecaea pedrosoi CBS 271.37.</title>
        <authorList>
            <consortium name="The Broad Institute Genomics Platform"/>
            <person name="Cuomo C."/>
            <person name="de Hoog S."/>
            <person name="Gorbushina A."/>
            <person name="Stielow B."/>
            <person name="Teixiera M."/>
            <person name="Abouelleil A."/>
            <person name="Chapman S.B."/>
            <person name="Priest M."/>
            <person name="Young S.K."/>
            <person name="Wortman J."/>
            <person name="Nusbaum C."/>
            <person name="Birren B."/>
        </authorList>
    </citation>
    <scope>NUCLEOTIDE SEQUENCE [LARGE SCALE GENOMIC DNA]</scope>
    <source>
        <strain evidence="4 5">CBS 271.37</strain>
    </source>
</reference>
<name>A0A0D2H643_9EURO</name>
<dbReference type="Pfam" id="PF03987">
    <property type="entry name" value="Autophagy_act_C"/>
    <property type="match status" value="1"/>
</dbReference>
<dbReference type="EMBL" id="KN846972">
    <property type="protein sequence ID" value="KIW80089.1"/>
    <property type="molecule type" value="Genomic_DNA"/>
</dbReference>
<accession>A0A0D2H643</accession>
<dbReference type="GO" id="GO:0006914">
    <property type="term" value="P:autophagy"/>
    <property type="evidence" value="ECO:0007669"/>
    <property type="project" value="UniProtKB-KW"/>
</dbReference>
<dbReference type="OrthoDB" id="4089664at2759"/>
<sequence>MRESVRAFPAISEQEFSHACSALEQRSSDKISDTNWLSIRWTGEELLIKERRRRACKNGKRGVPGNDNDAHTDELVETGIEDCIVRDSVVPRVESVESLIADFSITLSPTYSVPMLWFVCRYGKDDKSLSLEQVYEWLVPEHSLGSVHEVGVMGGISMAVGQVFGNALSGADSLLSTTLSQIGRPSSYIHATHKVPFQLSNPTSPLRRNILYCGWG</sequence>
<evidence type="ECO:0000313" key="5">
    <source>
        <dbReference type="Proteomes" id="UP000053029"/>
    </source>
</evidence>
<dbReference type="VEuPathDB" id="FungiDB:Z517_06704"/>
<evidence type="ECO:0000256" key="3">
    <source>
        <dbReference type="ARBA" id="ARBA00023006"/>
    </source>
</evidence>
<dbReference type="RefSeq" id="XP_013283897.1">
    <property type="nucleotide sequence ID" value="XM_013428443.1"/>
</dbReference>
<proteinExistence type="predicted"/>
<gene>
    <name evidence="4" type="ORF">Z517_06704</name>
</gene>
<keyword evidence="3" id="KW-0072">Autophagy</keyword>
<protein>
    <submittedName>
        <fullName evidence="4">Unplaced genomic scaffold supercont1.4, whole genome shotgun sequence</fullName>
    </submittedName>
</protein>
<dbReference type="HOGENOM" id="CLU_072332_0_0_1"/>
<keyword evidence="5" id="KW-1185">Reference proteome</keyword>
<keyword evidence="2" id="KW-0653">Protein transport</keyword>
<evidence type="ECO:0000256" key="1">
    <source>
        <dbReference type="ARBA" id="ARBA00022786"/>
    </source>
</evidence>
<dbReference type="Proteomes" id="UP000053029">
    <property type="component" value="Unassembled WGS sequence"/>
</dbReference>
<keyword evidence="2" id="KW-0813">Transport</keyword>
<dbReference type="GeneID" id="25306194"/>
<organism evidence="4 5">
    <name type="scientific">Fonsecaea pedrosoi CBS 271.37</name>
    <dbReference type="NCBI Taxonomy" id="1442368"/>
    <lineage>
        <taxon>Eukaryota</taxon>
        <taxon>Fungi</taxon>
        <taxon>Dikarya</taxon>
        <taxon>Ascomycota</taxon>
        <taxon>Pezizomycotina</taxon>
        <taxon>Eurotiomycetes</taxon>
        <taxon>Chaetothyriomycetidae</taxon>
        <taxon>Chaetothyriales</taxon>
        <taxon>Herpotrichiellaceae</taxon>
        <taxon>Fonsecaea</taxon>
    </lineage>
</organism>